<reference evidence="3" key="1">
    <citation type="submission" date="2019-09" db="EMBL/GenBank/DDBJ databases">
        <authorList>
            <person name="Hjerde E."/>
        </authorList>
    </citation>
    <scope>NUCLEOTIDE SEQUENCE</scope>
    <source>
        <strain evidence="3">06/09/160</strain>
    </source>
</reference>
<sequence>MSDLKNIFEATPDNILQLLTSKWAYYIPAYQREFNWDESKAIDLVNNFCRGIKKLKNDTNGQSFTFLGAIISIDDKESILPKPENRNDLPSEIHHIIDGQQRLTTLIIIIKALDSLIKSEMANVKNKLTDSTHEPEVGELIQITKKTMNQFKTSLISKIEKRDCLFDDEPSYHEYPRIIRAYKDCWSQGQDEKYDSEISSFIKNKTSENSHVLKIYNKIKPEIEKRTIEIERQIFTQLPNDTINKIFCTGEEIEFKSNLIQDNFGKLLSLLFLSQYILNKVCVTYVTVKNNMNAFDIFEALNTTGDPLTAFETFKPQVIESIGLEKYDSSENKKIIDELQVYFDTVNKRSKSKVTKQTTSWLALCYDKKISDDISEHRDFLKAKFNSLNIDERSLFLKKYHSIALHHKYFILDNKKIKSELLNKSQSELIKVLLYYIKQCGFELVTPILSNLSDHLDNNNITENEYIDLVKAITAFSFIYRSAHKDSSGIDNAFRKITFDTYTKHSNIKEILLNYLCDKFKTTQSELKDTYIEKSIQLDHYALKSVTKFIILCSIHNAQKNGQLGILIDGVENCYNAFTLDNYERLNSIEHIAPTDQQKWSSIKDSENLNKIGNLTLLPTKTNTSISNKSWDEKRALYRILSQRSKNEKNALIKSYHETYSKNPKQIDLEVFQPQVSSLCSSSEEWTDDIIKKRTINTYERAYDLLFSWLT</sequence>
<dbReference type="InterPro" id="IPR004919">
    <property type="entry name" value="GmrSD_N"/>
</dbReference>
<evidence type="ECO:0000259" key="1">
    <source>
        <dbReference type="Pfam" id="PF03235"/>
    </source>
</evidence>
<dbReference type="Pfam" id="PF03235">
    <property type="entry name" value="GmrSD_N"/>
    <property type="match status" value="1"/>
</dbReference>
<dbReference type="AlphaFoldDB" id="A0A5Q4Z086"/>
<feature type="domain" description="GmrSD restriction endonucleases C-terminal" evidence="2">
    <location>
        <begin position="491"/>
        <end position="692"/>
    </location>
</feature>
<organism evidence="3">
    <name type="scientific">Aliivibrio wodanis</name>
    <dbReference type="NCBI Taxonomy" id="80852"/>
    <lineage>
        <taxon>Bacteria</taxon>
        <taxon>Pseudomonadati</taxon>
        <taxon>Pseudomonadota</taxon>
        <taxon>Gammaproteobacteria</taxon>
        <taxon>Vibrionales</taxon>
        <taxon>Vibrionaceae</taxon>
        <taxon>Aliivibrio</taxon>
    </lineage>
</organism>
<dbReference type="EMBL" id="LR721751">
    <property type="protein sequence ID" value="VVV06593.1"/>
    <property type="molecule type" value="Genomic_DNA"/>
</dbReference>
<name>A0A5Q4Z086_9GAMM</name>
<feature type="domain" description="GmrSD restriction endonucleases N-terminal" evidence="1">
    <location>
        <begin position="16"/>
        <end position="317"/>
    </location>
</feature>
<evidence type="ECO:0000313" key="3">
    <source>
        <dbReference type="EMBL" id="VVV06593.1"/>
    </source>
</evidence>
<protein>
    <recommendedName>
        <fullName evidence="4">DUF262 domain-containing protein</fullName>
    </recommendedName>
</protein>
<dbReference type="PANTHER" id="PTHR35149:SF1">
    <property type="entry name" value="DUF5655 DOMAIN-CONTAINING PROTEIN"/>
    <property type="match status" value="1"/>
</dbReference>
<gene>
    <name evidence="3" type="ORF">AW0309160_04087</name>
</gene>
<dbReference type="InterPro" id="IPR011089">
    <property type="entry name" value="GmrSD_C"/>
</dbReference>
<dbReference type="Pfam" id="PF07510">
    <property type="entry name" value="GmrSD_C"/>
    <property type="match status" value="1"/>
</dbReference>
<evidence type="ECO:0008006" key="4">
    <source>
        <dbReference type="Google" id="ProtNLM"/>
    </source>
</evidence>
<evidence type="ECO:0000259" key="2">
    <source>
        <dbReference type="Pfam" id="PF07510"/>
    </source>
</evidence>
<dbReference type="PANTHER" id="PTHR35149">
    <property type="entry name" value="SLL5132 PROTEIN"/>
    <property type="match status" value="1"/>
</dbReference>
<proteinExistence type="predicted"/>
<accession>A0A5Q4Z086</accession>